<gene>
    <name evidence="1" type="ORF">VW23_014430</name>
</gene>
<dbReference type="PANTHER" id="PTHR18964">
    <property type="entry name" value="ROK (REPRESSOR, ORF, KINASE) FAMILY"/>
    <property type="match status" value="1"/>
</dbReference>
<dbReference type="Gene3D" id="1.10.10.10">
    <property type="entry name" value="Winged helix-like DNA-binding domain superfamily/Winged helix DNA-binding domain"/>
    <property type="match status" value="1"/>
</dbReference>
<keyword evidence="2" id="KW-1185">Reference proteome</keyword>
<dbReference type="RefSeq" id="WP_069909010.1">
    <property type="nucleotide sequence ID" value="NZ_LAJE02000119.1"/>
</dbReference>
<evidence type="ECO:0000313" key="2">
    <source>
        <dbReference type="Proteomes" id="UP000095463"/>
    </source>
</evidence>
<name>A0A1E5XT94_9HYPH</name>
<reference evidence="1 2" key="1">
    <citation type="journal article" date="2015" name="Genome Announc.">
        <title>Genome Assemblies of Three Soil-Associated Devosia species: D. insulae, D. limi, and D. soli.</title>
        <authorList>
            <person name="Hassan Y.I."/>
            <person name="Lepp D."/>
            <person name="Zhou T."/>
        </authorList>
    </citation>
    <scope>NUCLEOTIDE SEQUENCE [LARGE SCALE GENOMIC DNA]</scope>
    <source>
        <strain evidence="1 2">DS-56</strain>
    </source>
</reference>
<sequence>MQHASLRAANRRAVLTTITFSPGISNAEVSRRTGLAPQTASAIVTELEDDGLITRGDVLRGRRGQPATPLYLDYAGAYGIGCEISWRHIDITLINLGSEDLGRYRRDFAYPDATSIVAEAAEAIAGLIARLSPAQQQRVAGIGLATPSNLGSLIGNVDAPADQLQAWRELDLRTGLEAATGLATTWFNDGNCACFAEMVMSPPPRPANLVHLFVSTYLGAGITAEHTLWEGPTGNSANLGSMLVNGHDGHRSFGHDIASTTAPGRRLAAAGIALPVGNPSDWPWADWEAHIGPWVEASGSALAEIIVNTGAVLEIDHAIIDSTAPQLLEEWLRSGAVATAQDPLQSCDGTDDDLDGCAARRPVPAAARRLPSAPRAALAVAERLRPSRHCDATAARRALCTCRASPARCFT</sequence>
<comment type="caution">
    <text evidence="1">The sequence shown here is derived from an EMBL/GenBank/DDBJ whole genome shotgun (WGS) entry which is preliminary data.</text>
</comment>
<dbReference type="InterPro" id="IPR036388">
    <property type="entry name" value="WH-like_DNA-bd_sf"/>
</dbReference>
<evidence type="ECO:0000313" key="1">
    <source>
        <dbReference type="EMBL" id="OEO31827.1"/>
    </source>
</evidence>
<accession>A0A1E5XT94</accession>
<dbReference type="SUPFAM" id="SSF53067">
    <property type="entry name" value="Actin-like ATPase domain"/>
    <property type="match status" value="1"/>
</dbReference>
<dbReference type="CDD" id="cd23763">
    <property type="entry name" value="ASKHA_ATPase_ROK"/>
    <property type="match status" value="1"/>
</dbReference>
<dbReference type="Pfam" id="PF13412">
    <property type="entry name" value="HTH_24"/>
    <property type="match status" value="1"/>
</dbReference>
<dbReference type="InterPro" id="IPR043129">
    <property type="entry name" value="ATPase_NBD"/>
</dbReference>
<proteinExistence type="predicted"/>
<dbReference type="InterPro" id="IPR036390">
    <property type="entry name" value="WH_DNA-bd_sf"/>
</dbReference>
<dbReference type="InterPro" id="IPR000600">
    <property type="entry name" value="ROK"/>
</dbReference>
<dbReference type="Pfam" id="PF00480">
    <property type="entry name" value="ROK"/>
    <property type="match status" value="1"/>
</dbReference>
<dbReference type="PANTHER" id="PTHR18964:SF169">
    <property type="entry name" value="N-ACETYLMANNOSAMINE KINASE"/>
    <property type="match status" value="1"/>
</dbReference>
<dbReference type="Proteomes" id="UP000095463">
    <property type="component" value="Unassembled WGS sequence"/>
</dbReference>
<organism evidence="1 2">
    <name type="scientific">Devosia insulae DS-56</name>
    <dbReference type="NCBI Taxonomy" id="1116389"/>
    <lineage>
        <taxon>Bacteria</taxon>
        <taxon>Pseudomonadati</taxon>
        <taxon>Pseudomonadota</taxon>
        <taxon>Alphaproteobacteria</taxon>
        <taxon>Hyphomicrobiales</taxon>
        <taxon>Devosiaceae</taxon>
        <taxon>Devosia</taxon>
    </lineage>
</organism>
<dbReference type="AlphaFoldDB" id="A0A1E5XT94"/>
<dbReference type="Gene3D" id="3.30.420.40">
    <property type="match status" value="2"/>
</dbReference>
<feature type="non-terminal residue" evidence="1">
    <location>
        <position position="411"/>
    </location>
</feature>
<dbReference type="SUPFAM" id="SSF46785">
    <property type="entry name" value="Winged helix' DNA-binding domain"/>
    <property type="match status" value="1"/>
</dbReference>
<protein>
    <recommendedName>
        <fullName evidence="3">HTH marR-type domain-containing protein</fullName>
    </recommendedName>
</protein>
<evidence type="ECO:0008006" key="3">
    <source>
        <dbReference type="Google" id="ProtNLM"/>
    </source>
</evidence>
<dbReference type="EMBL" id="LAJE02000119">
    <property type="protein sequence ID" value="OEO31827.1"/>
    <property type="molecule type" value="Genomic_DNA"/>
</dbReference>